<accession>A0A3N0J129</accession>
<reference evidence="5" key="2">
    <citation type="submission" date="2018-05" db="EMBL/GenBank/DDBJ databases">
        <title>Genome Sequencing of selected type strains of the family Eggerthellaceae.</title>
        <authorList>
            <person name="Danylec N."/>
            <person name="Stoll D.A."/>
            <person name="Doetsch A."/>
            <person name="Huch M."/>
        </authorList>
    </citation>
    <scope>NUCLEOTIDE SEQUENCE [LARGE SCALE GENOMIC DNA]</scope>
    <source>
        <strain evidence="5">DSM 16107</strain>
    </source>
</reference>
<dbReference type="EMBL" id="QICC01000005">
    <property type="protein sequence ID" value="RNM42958.1"/>
    <property type="molecule type" value="Genomic_DNA"/>
</dbReference>
<sequence length="86" mass="9672">MVKTTTKEDIRIDKDDAEELNREAAEDLERIEYEVKREAEQYVEAVDGDGNEKESVEAAATAFDFDQAEAETEELLIKTTGEADEA</sequence>
<dbReference type="Proteomes" id="UP000253817">
    <property type="component" value="Unassembled WGS sequence"/>
</dbReference>
<evidence type="ECO:0000256" key="1">
    <source>
        <dbReference type="SAM" id="Coils"/>
    </source>
</evidence>
<dbReference type="EMBL" id="PPTT01000013">
    <property type="protein sequence ID" value="RDB68766.1"/>
    <property type="molecule type" value="Genomic_DNA"/>
</dbReference>
<dbReference type="AlphaFoldDB" id="A0A3N0J129"/>
<evidence type="ECO:0000313" key="5">
    <source>
        <dbReference type="Proteomes" id="UP000270112"/>
    </source>
</evidence>
<gene>
    <name evidence="2" type="ORF">C1876_08740</name>
    <name evidence="3" type="ORF">DMP09_02505</name>
</gene>
<reference evidence="3" key="3">
    <citation type="journal article" date="2019" name="Microbiol. Resour. Announc.">
        <title>Draft Genome Sequences of Type Strains of Gordonibacter faecihominis, Paraeggerthella hongkongensis, Parvibacter caecicola,Slackia equolifaciens, Slackia faecicanis, and Slackia isoflavoniconvertens.</title>
        <authorList>
            <person name="Danylec N."/>
            <person name="Stoll D.A."/>
            <person name="Dotsch A."/>
            <person name="Huch M."/>
        </authorList>
    </citation>
    <scope>NUCLEOTIDE SEQUENCE</scope>
    <source>
        <strain evidence="3">DSM 16107</strain>
    </source>
</reference>
<evidence type="ECO:0000313" key="3">
    <source>
        <dbReference type="EMBL" id="RNM42958.1"/>
    </source>
</evidence>
<dbReference type="RefSeq" id="WP_114546339.1">
    <property type="nucleotide sequence ID" value="NZ_CALJMG010000054.1"/>
</dbReference>
<keyword evidence="4" id="KW-1185">Reference proteome</keyword>
<protein>
    <submittedName>
        <fullName evidence="3">BAG1 BAG family molecular chaperone regulator 1</fullName>
    </submittedName>
</protein>
<comment type="caution">
    <text evidence="3">The sequence shown here is derived from an EMBL/GenBank/DDBJ whole genome shotgun (WGS) entry which is preliminary data.</text>
</comment>
<proteinExistence type="predicted"/>
<reference evidence="2 4" key="1">
    <citation type="journal article" date="2018" name="Elife">
        <title>Discovery and characterization of a prevalent human gut bacterial enzyme sufficient for the inactivation of a family of plant toxins.</title>
        <authorList>
            <person name="Koppel N."/>
            <person name="Bisanz J.E."/>
            <person name="Pandelia M.E."/>
            <person name="Turnbaugh P.J."/>
            <person name="Balskus E.P."/>
        </authorList>
    </citation>
    <scope>NUCLEOTIDE SEQUENCE [LARGE SCALE GENOMIC DNA]</scope>
    <source>
        <strain evidence="2 4">DSM 16107</strain>
    </source>
</reference>
<feature type="coiled-coil region" evidence="1">
    <location>
        <begin position="7"/>
        <end position="41"/>
    </location>
</feature>
<organism evidence="3 5">
    <name type="scientific">Eggerthella sinensis</name>
    <dbReference type="NCBI Taxonomy" id="242230"/>
    <lineage>
        <taxon>Bacteria</taxon>
        <taxon>Bacillati</taxon>
        <taxon>Actinomycetota</taxon>
        <taxon>Coriobacteriia</taxon>
        <taxon>Eggerthellales</taxon>
        <taxon>Eggerthellaceae</taxon>
        <taxon>Eggerthella</taxon>
    </lineage>
</organism>
<name>A0A3N0J129_9ACTN</name>
<dbReference type="Proteomes" id="UP000270112">
    <property type="component" value="Unassembled WGS sequence"/>
</dbReference>
<evidence type="ECO:0000313" key="2">
    <source>
        <dbReference type="EMBL" id="RDB68766.1"/>
    </source>
</evidence>
<dbReference type="OrthoDB" id="3176307at2"/>
<evidence type="ECO:0000313" key="4">
    <source>
        <dbReference type="Proteomes" id="UP000253817"/>
    </source>
</evidence>
<keyword evidence="1" id="KW-0175">Coiled coil</keyword>